<organism evidence="1 2">
    <name type="scientific">Microbispora oryzae</name>
    <dbReference type="NCBI Taxonomy" id="2806554"/>
    <lineage>
        <taxon>Bacteria</taxon>
        <taxon>Bacillati</taxon>
        <taxon>Actinomycetota</taxon>
        <taxon>Actinomycetes</taxon>
        <taxon>Streptosporangiales</taxon>
        <taxon>Streptosporangiaceae</taxon>
        <taxon>Microbispora</taxon>
    </lineage>
</organism>
<reference evidence="1" key="1">
    <citation type="submission" date="2021-02" db="EMBL/GenBank/DDBJ databases">
        <title>Draft genome sequence of Microbispora sp. RL4-1S isolated from rice leaves in Thailand.</title>
        <authorList>
            <person name="Muangham S."/>
            <person name="Duangmal K."/>
        </authorList>
    </citation>
    <scope>NUCLEOTIDE SEQUENCE</scope>
    <source>
        <strain evidence="1">RL4-1S</strain>
    </source>
</reference>
<evidence type="ECO:0000313" key="1">
    <source>
        <dbReference type="EMBL" id="MBP2707953.1"/>
    </source>
</evidence>
<protein>
    <submittedName>
        <fullName evidence="1">Helix-turn-helix transcriptional regulator</fullName>
    </submittedName>
</protein>
<dbReference type="Proteomes" id="UP000674234">
    <property type="component" value="Unassembled WGS sequence"/>
</dbReference>
<evidence type="ECO:0000313" key="2">
    <source>
        <dbReference type="Proteomes" id="UP000674234"/>
    </source>
</evidence>
<sequence length="211" mass="22015">MVDVAVIEDPAAAEVSLDPVRARLLAELAEPGSATMLAAKVGLPRQKVNYHLRALERHGLVELVEERRKGNVTERVMRAAASSFVISPVALAAVAPNPANSPDRLSARWLLAVAAQLVRDVGALITGAERARKKVATFAIDGQVCFASAATRAAFAEELTAAITALVSKYHDETAEGGREHRLVVAVHPSVPRDDAVAGNGPGTLPGPAGA</sequence>
<dbReference type="InterPro" id="IPR036388">
    <property type="entry name" value="WH-like_DNA-bd_sf"/>
</dbReference>
<dbReference type="InterPro" id="IPR011991">
    <property type="entry name" value="ArsR-like_HTH"/>
</dbReference>
<proteinExistence type="predicted"/>
<accession>A0A941AN47</accession>
<dbReference type="Pfam" id="PF12840">
    <property type="entry name" value="HTH_20"/>
    <property type="match status" value="1"/>
</dbReference>
<dbReference type="Gene3D" id="1.10.10.10">
    <property type="entry name" value="Winged helix-like DNA-binding domain superfamily/Winged helix DNA-binding domain"/>
    <property type="match status" value="1"/>
</dbReference>
<dbReference type="SUPFAM" id="SSF46785">
    <property type="entry name" value="Winged helix' DNA-binding domain"/>
    <property type="match status" value="1"/>
</dbReference>
<dbReference type="CDD" id="cd00090">
    <property type="entry name" value="HTH_ARSR"/>
    <property type="match status" value="1"/>
</dbReference>
<dbReference type="RefSeq" id="WP_210159218.1">
    <property type="nucleotide sequence ID" value="NZ_JAFCNB010000025.1"/>
</dbReference>
<keyword evidence="2" id="KW-1185">Reference proteome</keyword>
<dbReference type="AlphaFoldDB" id="A0A941AN47"/>
<comment type="caution">
    <text evidence="1">The sequence shown here is derived from an EMBL/GenBank/DDBJ whole genome shotgun (WGS) entry which is preliminary data.</text>
</comment>
<name>A0A941AN47_9ACTN</name>
<gene>
    <name evidence="1" type="ORF">JOL79_29650</name>
</gene>
<dbReference type="InterPro" id="IPR036390">
    <property type="entry name" value="WH_DNA-bd_sf"/>
</dbReference>
<dbReference type="EMBL" id="JAFCNB010000025">
    <property type="protein sequence ID" value="MBP2707953.1"/>
    <property type="molecule type" value="Genomic_DNA"/>
</dbReference>